<keyword evidence="2" id="KW-1185">Reference proteome</keyword>
<accession>A0AAW1EMR9</accession>
<organism evidence="1 2">
    <name type="scientific">Zoarces viviparus</name>
    <name type="common">Viviparous eelpout</name>
    <name type="synonym">Blennius viviparus</name>
    <dbReference type="NCBI Taxonomy" id="48416"/>
    <lineage>
        <taxon>Eukaryota</taxon>
        <taxon>Metazoa</taxon>
        <taxon>Chordata</taxon>
        <taxon>Craniata</taxon>
        <taxon>Vertebrata</taxon>
        <taxon>Euteleostomi</taxon>
        <taxon>Actinopterygii</taxon>
        <taxon>Neopterygii</taxon>
        <taxon>Teleostei</taxon>
        <taxon>Neoteleostei</taxon>
        <taxon>Acanthomorphata</taxon>
        <taxon>Eupercaria</taxon>
        <taxon>Perciformes</taxon>
        <taxon>Cottioidei</taxon>
        <taxon>Zoarcales</taxon>
        <taxon>Zoarcidae</taxon>
        <taxon>Zoarcinae</taxon>
        <taxon>Zoarces</taxon>
    </lineage>
</organism>
<gene>
    <name evidence="1" type="ORF">VZT92_019715</name>
</gene>
<sequence length="160" mass="17696">MGNMIARRTLIAKKREGGLDLIDIGAKRDALRVKLIGRFLDEKRQHPWKDALTGLLADYGEGGLYNLYALSPRNVSGDWPGLFREALEAWDKFLPHLRPDVHHKGHLMRLPFLNSPFFLHNGRPMVSKALRVAGLTTLGDVCGGGGSGGGVVLYLNKQKL</sequence>
<proteinExistence type="predicted"/>
<dbReference type="Proteomes" id="UP001488805">
    <property type="component" value="Unassembled WGS sequence"/>
</dbReference>
<evidence type="ECO:0000313" key="2">
    <source>
        <dbReference type="Proteomes" id="UP001488805"/>
    </source>
</evidence>
<dbReference type="EMBL" id="JBCEZU010000221">
    <property type="protein sequence ID" value="KAK9523315.1"/>
    <property type="molecule type" value="Genomic_DNA"/>
</dbReference>
<evidence type="ECO:0000313" key="1">
    <source>
        <dbReference type="EMBL" id="KAK9523315.1"/>
    </source>
</evidence>
<name>A0AAW1EMR9_ZOAVI</name>
<reference evidence="1 2" key="1">
    <citation type="journal article" date="2024" name="Genome Biol. Evol.">
        <title>Chromosome-level genome assembly of the viviparous eelpout Zoarces viviparus.</title>
        <authorList>
            <person name="Fuhrmann N."/>
            <person name="Brasseur M.V."/>
            <person name="Bakowski C.E."/>
            <person name="Podsiadlowski L."/>
            <person name="Prost S."/>
            <person name="Krehenwinkel H."/>
            <person name="Mayer C."/>
        </authorList>
    </citation>
    <scope>NUCLEOTIDE SEQUENCE [LARGE SCALE GENOMIC DNA]</scope>
    <source>
        <strain evidence="1">NO-MEL_2022_Ind0_liver</strain>
    </source>
</reference>
<comment type="caution">
    <text evidence="1">The sequence shown here is derived from an EMBL/GenBank/DDBJ whole genome shotgun (WGS) entry which is preliminary data.</text>
</comment>
<protein>
    <submittedName>
        <fullName evidence="1">Uncharacterized protein</fullName>
    </submittedName>
</protein>
<dbReference type="AlphaFoldDB" id="A0AAW1EMR9"/>